<dbReference type="EMBL" id="CM044708">
    <property type="protein sequence ID" value="KAI5648907.1"/>
    <property type="molecule type" value="Genomic_DNA"/>
</dbReference>
<gene>
    <name evidence="1" type="ORF">M9H77_34912</name>
</gene>
<organism evidence="1 2">
    <name type="scientific">Catharanthus roseus</name>
    <name type="common">Madagascar periwinkle</name>
    <name type="synonym">Vinca rosea</name>
    <dbReference type="NCBI Taxonomy" id="4058"/>
    <lineage>
        <taxon>Eukaryota</taxon>
        <taxon>Viridiplantae</taxon>
        <taxon>Streptophyta</taxon>
        <taxon>Embryophyta</taxon>
        <taxon>Tracheophyta</taxon>
        <taxon>Spermatophyta</taxon>
        <taxon>Magnoliopsida</taxon>
        <taxon>eudicotyledons</taxon>
        <taxon>Gunneridae</taxon>
        <taxon>Pentapetalae</taxon>
        <taxon>asterids</taxon>
        <taxon>lamiids</taxon>
        <taxon>Gentianales</taxon>
        <taxon>Apocynaceae</taxon>
        <taxon>Rauvolfioideae</taxon>
        <taxon>Vinceae</taxon>
        <taxon>Catharanthinae</taxon>
        <taxon>Catharanthus</taxon>
    </lineage>
</organism>
<dbReference type="Proteomes" id="UP001060085">
    <property type="component" value="Linkage Group LG08"/>
</dbReference>
<reference evidence="2" key="1">
    <citation type="journal article" date="2023" name="Nat. Plants">
        <title>Single-cell RNA sequencing provides a high-resolution roadmap for understanding the multicellular compartmentation of specialized metabolism.</title>
        <authorList>
            <person name="Sun S."/>
            <person name="Shen X."/>
            <person name="Li Y."/>
            <person name="Li Y."/>
            <person name="Wang S."/>
            <person name="Li R."/>
            <person name="Zhang H."/>
            <person name="Shen G."/>
            <person name="Guo B."/>
            <person name="Wei J."/>
            <person name="Xu J."/>
            <person name="St-Pierre B."/>
            <person name="Chen S."/>
            <person name="Sun C."/>
        </authorList>
    </citation>
    <scope>NUCLEOTIDE SEQUENCE [LARGE SCALE GENOMIC DNA]</scope>
</reference>
<proteinExistence type="predicted"/>
<evidence type="ECO:0000313" key="1">
    <source>
        <dbReference type="EMBL" id="KAI5648907.1"/>
    </source>
</evidence>
<keyword evidence="2" id="KW-1185">Reference proteome</keyword>
<evidence type="ECO:0000313" key="2">
    <source>
        <dbReference type="Proteomes" id="UP001060085"/>
    </source>
</evidence>
<comment type="caution">
    <text evidence="1">The sequence shown here is derived from an EMBL/GenBank/DDBJ whole genome shotgun (WGS) entry which is preliminary data.</text>
</comment>
<name>A0ACB9ZMI2_CATRO</name>
<sequence>MFAHEKRGMLDRGGEQMRQLRETVQMANLKGRGEDAAIWERLDRSFVNIAWQEAFSATWIQHGWSSYSNHSTIWLKLTAKSVKKGMKRKGKKPFRAMAGDLQDWSRGKYGSILENIKALKLEVRRMQDEGKGGFELRLGKSGMVEHVVKGGSAKSKSIGLEDMLQHPLHKSESSKAAEGGGGGLHKMLKWEGG</sequence>
<accession>A0ACB9ZMI2</accession>
<protein>
    <submittedName>
        <fullName evidence="1">Uncharacterized protein</fullName>
    </submittedName>
</protein>